<accession>A0A4U5M0Q2</accession>
<evidence type="ECO:0000313" key="2">
    <source>
        <dbReference type="EMBL" id="TKR62238.1"/>
    </source>
</evidence>
<feature type="region of interest" description="Disordered" evidence="1">
    <location>
        <begin position="1"/>
        <end position="76"/>
    </location>
</feature>
<gene>
    <name evidence="2" type="ORF">L596_026226</name>
</gene>
<keyword evidence="3" id="KW-1185">Reference proteome</keyword>
<dbReference type="AlphaFoldDB" id="A0A4U5M0Q2"/>
<evidence type="ECO:0000313" key="3">
    <source>
        <dbReference type="Proteomes" id="UP000298663"/>
    </source>
</evidence>
<feature type="compositionally biased region" description="Basic residues" evidence="1">
    <location>
        <begin position="48"/>
        <end position="58"/>
    </location>
</feature>
<comment type="caution">
    <text evidence="2">The sequence shown here is derived from an EMBL/GenBank/DDBJ whole genome shotgun (WGS) entry which is preliminary data.</text>
</comment>
<organism evidence="2 3">
    <name type="scientific">Steinernema carpocapsae</name>
    <name type="common">Entomopathogenic nematode</name>
    <dbReference type="NCBI Taxonomy" id="34508"/>
    <lineage>
        <taxon>Eukaryota</taxon>
        <taxon>Metazoa</taxon>
        <taxon>Ecdysozoa</taxon>
        <taxon>Nematoda</taxon>
        <taxon>Chromadorea</taxon>
        <taxon>Rhabditida</taxon>
        <taxon>Tylenchina</taxon>
        <taxon>Panagrolaimomorpha</taxon>
        <taxon>Strongyloidoidea</taxon>
        <taxon>Steinernematidae</taxon>
        <taxon>Steinernema</taxon>
    </lineage>
</organism>
<name>A0A4U5M0Q2_STECR</name>
<evidence type="ECO:0000256" key="1">
    <source>
        <dbReference type="SAM" id="MobiDB-lite"/>
    </source>
</evidence>
<dbReference type="Proteomes" id="UP000298663">
    <property type="component" value="Unassembled WGS sequence"/>
</dbReference>
<feature type="compositionally biased region" description="Basic and acidic residues" evidence="1">
    <location>
        <begin position="67"/>
        <end position="76"/>
    </location>
</feature>
<proteinExistence type="predicted"/>
<dbReference type="EMBL" id="AZBU02000010">
    <property type="protein sequence ID" value="TKR62238.1"/>
    <property type="molecule type" value="Genomic_DNA"/>
</dbReference>
<feature type="compositionally biased region" description="Basic and acidic residues" evidence="1">
    <location>
        <begin position="10"/>
        <end position="24"/>
    </location>
</feature>
<sequence>MGQWGQIGANEERRGQTSGRKSDGCLDSFEAANPNPRHSRARANVWKQHTRKYIHTRNGRNSNDDPSDLKCKSEREANRRLQTVARVLRPNSNRSSKRYMFVCQISSPRGVCQAVRGSKTSPIADQIRLLVSRSSSEAFATSAPQEENHEAFERTFLDDSSLDEE</sequence>
<reference evidence="2 3" key="1">
    <citation type="journal article" date="2015" name="Genome Biol.">
        <title>Comparative genomics of Steinernema reveals deeply conserved gene regulatory networks.</title>
        <authorList>
            <person name="Dillman A.R."/>
            <person name="Macchietto M."/>
            <person name="Porter C.F."/>
            <person name="Rogers A."/>
            <person name="Williams B."/>
            <person name="Antoshechkin I."/>
            <person name="Lee M.M."/>
            <person name="Goodwin Z."/>
            <person name="Lu X."/>
            <person name="Lewis E.E."/>
            <person name="Goodrich-Blair H."/>
            <person name="Stock S.P."/>
            <person name="Adams B.J."/>
            <person name="Sternberg P.W."/>
            <person name="Mortazavi A."/>
        </authorList>
    </citation>
    <scope>NUCLEOTIDE SEQUENCE [LARGE SCALE GENOMIC DNA]</scope>
    <source>
        <strain evidence="2 3">ALL</strain>
    </source>
</reference>
<feature type="compositionally biased region" description="Basic and acidic residues" evidence="1">
    <location>
        <begin position="146"/>
        <end position="157"/>
    </location>
</feature>
<feature type="region of interest" description="Disordered" evidence="1">
    <location>
        <begin position="141"/>
        <end position="165"/>
    </location>
</feature>
<reference evidence="2 3" key="2">
    <citation type="journal article" date="2019" name="G3 (Bethesda)">
        <title>Hybrid Assembly of the Genome of the Entomopathogenic Nematode Steinernema carpocapsae Identifies the X-Chromosome.</title>
        <authorList>
            <person name="Serra L."/>
            <person name="Macchietto M."/>
            <person name="Macias-Munoz A."/>
            <person name="McGill C.J."/>
            <person name="Rodriguez I.M."/>
            <person name="Rodriguez B."/>
            <person name="Murad R."/>
            <person name="Mortazavi A."/>
        </authorList>
    </citation>
    <scope>NUCLEOTIDE SEQUENCE [LARGE SCALE GENOMIC DNA]</scope>
    <source>
        <strain evidence="2 3">ALL</strain>
    </source>
</reference>
<protein>
    <submittedName>
        <fullName evidence="2">Uncharacterized protein</fullName>
    </submittedName>
</protein>